<dbReference type="InterPro" id="IPR002528">
    <property type="entry name" value="MATE_fam"/>
</dbReference>
<protein>
    <recommendedName>
        <fullName evidence="10">MATE efflux family protein</fullName>
    </recommendedName>
</protein>
<feature type="transmembrane region" description="Helical" evidence="7">
    <location>
        <begin position="320"/>
        <end position="343"/>
    </location>
</feature>
<gene>
    <name evidence="8" type="ORF">BACPEC_00931</name>
</gene>
<proteinExistence type="predicted"/>
<dbReference type="GO" id="GO:0015297">
    <property type="term" value="F:antiporter activity"/>
    <property type="evidence" value="ECO:0007669"/>
    <property type="project" value="InterPro"/>
</dbReference>
<dbReference type="Pfam" id="PF01554">
    <property type="entry name" value="MatE"/>
    <property type="match status" value="2"/>
</dbReference>
<keyword evidence="5 7" id="KW-1133">Transmembrane helix</keyword>
<feature type="transmembrane region" description="Helical" evidence="7">
    <location>
        <begin position="162"/>
        <end position="183"/>
    </location>
</feature>
<comment type="subcellular location">
    <subcellularLocation>
        <location evidence="1">Cell membrane</location>
        <topology evidence="1">Multi-pass membrane protein</topology>
    </subcellularLocation>
</comment>
<keyword evidence="6 7" id="KW-0472">Membrane</keyword>
<feature type="transmembrane region" description="Helical" evidence="7">
    <location>
        <begin position="89"/>
        <end position="111"/>
    </location>
</feature>
<dbReference type="PIRSF" id="PIRSF006603">
    <property type="entry name" value="DinF"/>
    <property type="match status" value="1"/>
</dbReference>
<evidence type="ECO:0000313" key="9">
    <source>
        <dbReference type="Proteomes" id="UP000003136"/>
    </source>
</evidence>
<dbReference type="GO" id="GO:0005886">
    <property type="term" value="C:plasma membrane"/>
    <property type="evidence" value="ECO:0007669"/>
    <property type="project" value="UniProtKB-SubCell"/>
</dbReference>
<dbReference type="GO" id="GO:0042910">
    <property type="term" value="F:xenobiotic transmembrane transporter activity"/>
    <property type="evidence" value="ECO:0007669"/>
    <property type="project" value="InterPro"/>
</dbReference>
<feature type="transmembrane region" description="Helical" evidence="7">
    <location>
        <begin position="355"/>
        <end position="376"/>
    </location>
</feature>
<keyword evidence="9" id="KW-1185">Reference proteome</keyword>
<reference evidence="8 9" key="2">
    <citation type="submission" date="2008-11" db="EMBL/GenBank/DDBJ databases">
        <authorList>
            <person name="Fulton L."/>
            <person name="Clifton S."/>
            <person name="Fulton B."/>
            <person name="Xu J."/>
            <person name="Minx P."/>
            <person name="Pepin K.H."/>
            <person name="Johnson M."/>
            <person name="Bhonagiri V."/>
            <person name="Nash W.E."/>
            <person name="Mardis E.R."/>
            <person name="Wilson R.K."/>
        </authorList>
    </citation>
    <scope>NUCLEOTIDE SEQUENCE [LARGE SCALE GENOMIC DNA]</scope>
    <source>
        <strain evidence="8 9">ATCC 43243</strain>
    </source>
</reference>
<evidence type="ECO:0000256" key="3">
    <source>
        <dbReference type="ARBA" id="ARBA00022475"/>
    </source>
</evidence>
<keyword evidence="2" id="KW-0813">Transport</keyword>
<dbReference type="PANTHER" id="PTHR42925:SF2">
    <property type="entry name" value="NA+ DRIVEN MULTIDRUG EFFLUX PUMP"/>
    <property type="match status" value="1"/>
</dbReference>
<dbReference type="STRING" id="483218.BACPEC_00931"/>
<evidence type="ECO:0000256" key="6">
    <source>
        <dbReference type="ARBA" id="ARBA00023136"/>
    </source>
</evidence>
<name>B7AQH4_9FIRM</name>
<dbReference type="PANTHER" id="PTHR42925">
    <property type="entry name" value="MULTIDRUG AND TOXIN EFFLUX PROTEIN MATE FAMILY"/>
    <property type="match status" value="1"/>
</dbReference>
<evidence type="ECO:0000256" key="1">
    <source>
        <dbReference type="ARBA" id="ARBA00004651"/>
    </source>
</evidence>
<keyword evidence="3" id="KW-1003">Cell membrane</keyword>
<feature type="transmembrane region" description="Helical" evidence="7">
    <location>
        <begin position="278"/>
        <end position="299"/>
    </location>
</feature>
<feature type="transmembrane region" description="Helical" evidence="7">
    <location>
        <begin position="249"/>
        <end position="266"/>
    </location>
</feature>
<feature type="transmembrane region" description="Helical" evidence="7">
    <location>
        <begin position="189"/>
        <end position="212"/>
    </location>
</feature>
<feature type="transmembrane region" description="Helical" evidence="7">
    <location>
        <begin position="388"/>
        <end position="409"/>
    </location>
</feature>
<dbReference type="Proteomes" id="UP000003136">
    <property type="component" value="Unassembled WGS sequence"/>
</dbReference>
<dbReference type="AlphaFoldDB" id="B7AQH4"/>
<evidence type="ECO:0000256" key="7">
    <source>
        <dbReference type="SAM" id="Phobius"/>
    </source>
</evidence>
<reference evidence="8 9" key="1">
    <citation type="submission" date="2008-11" db="EMBL/GenBank/DDBJ databases">
        <title>Draft genome sequence of Bacteroides pectinophilus (ATCC 43243).</title>
        <authorList>
            <person name="Sudarsanam P."/>
            <person name="Ley R."/>
            <person name="Guruge J."/>
            <person name="Turnbaugh P.J."/>
            <person name="Mahowald M."/>
            <person name="Liep D."/>
            <person name="Gordon J."/>
        </authorList>
    </citation>
    <scope>NUCLEOTIDE SEQUENCE [LARGE SCALE GENOMIC DNA]</scope>
    <source>
        <strain evidence="8 9">ATCC 43243</strain>
    </source>
</reference>
<evidence type="ECO:0000256" key="2">
    <source>
        <dbReference type="ARBA" id="ARBA00022448"/>
    </source>
</evidence>
<organism evidence="8 9">
    <name type="scientific">[Bacteroides] pectinophilus ATCC 43243</name>
    <dbReference type="NCBI Taxonomy" id="483218"/>
    <lineage>
        <taxon>Bacteria</taxon>
        <taxon>Bacillati</taxon>
        <taxon>Bacillota</taxon>
        <taxon>Clostridia</taxon>
        <taxon>Eubacteriales</taxon>
    </lineage>
</organism>
<dbReference type="NCBIfam" id="TIGR00797">
    <property type="entry name" value="matE"/>
    <property type="match status" value="1"/>
</dbReference>
<dbReference type="CDD" id="cd13134">
    <property type="entry name" value="MATE_like_8"/>
    <property type="match status" value="1"/>
</dbReference>
<evidence type="ECO:0000313" key="8">
    <source>
        <dbReference type="EMBL" id="EEC57946.1"/>
    </source>
</evidence>
<comment type="caution">
    <text evidence="8">The sequence shown here is derived from an EMBL/GenBank/DDBJ whole genome shotgun (WGS) entry which is preliminary data.</text>
</comment>
<dbReference type="InterPro" id="IPR048279">
    <property type="entry name" value="MdtK-like"/>
</dbReference>
<dbReference type="InterPro" id="IPR047135">
    <property type="entry name" value="YsiQ"/>
</dbReference>
<keyword evidence="4 7" id="KW-0812">Transmembrane</keyword>
<accession>B7AQH4</accession>
<sequence length="447" mass="48958">MRQDLKGFYRAVATLVIPLALQNLINVGVSAADVFMLGMVGEKALAASSLAGQVQYIMTLIFFGLSSGASVLIAQYWGKGNLDAIKKVLGISVKIGLVVSVLFTVVTYAFPWQLMHLLTNDEEVMALGVKYMRIVCWSYVISSMTMVYLNTMRSIERVVISMGTYLVSLIVNIVFNAIFIFGLCGLPAMGIVGAACATLLARVVEFVIVVVYDRKFNPVFRFSFSFFKKDELLFKDYVKFSVPVVCNELMWGSGCAVITAIIGHLGSSMTAANSAAQVARQLAVVLALGIANATAIMIGKVIGEGKMELAREYGTRFVRLSLIVGAIGSMVILIVRPVLLAVMSLTPEASEYLSLMMFVMTYFVFFQSYNTVLVVGIFRAGGDTKFGLLIDVGFMWGFSITAGAIAAFVLKVPPMLVYILLLSDEVLKVPFSTLRYKQRRWLNNVTR</sequence>
<evidence type="ECO:0008006" key="10">
    <source>
        <dbReference type="Google" id="ProtNLM"/>
    </source>
</evidence>
<feature type="transmembrane region" description="Helical" evidence="7">
    <location>
        <begin position="131"/>
        <end position="150"/>
    </location>
</feature>
<dbReference type="EMBL" id="ABVQ01000035">
    <property type="protein sequence ID" value="EEC57946.1"/>
    <property type="molecule type" value="Genomic_DNA"/>
</dbReference>
<dbReference type="eggNOG" id="COG0534">
    <property type="taxonomic scope" value="Bacteria"/>
</dbReference>
<dbReference type="HOGENOM" id="CLU_012893_5_1_9"/>
<evidence type="ECO:0000256" key="5">
    <source>
        <dbReference type="ARBA" id="ARBA00022989"/>
    </source>
</evidence>
<evidence type="ECO:0000256" key="4">
    <source>
        <dbReference type="ARBA" id="ARBA00022692"/>
    </source>
</evidence>
<feature type="transmembrane region" description="Helical" evidence="7">
    <location>
        <begin position="55"/>
        <end position="77"/>
    </location>
</feature>